<dbReference type="InterPro" id="IPR003593">
    <property type="entry name" value="AAA+_ATPase"/>
</dbReference>
<dbReference type="SMART" id="SM00382">
    <property type="entry name" value="AAA"/>
    <property type="match status" value="1"/>
</dbReference>
<keyword evidence="4" id="KW-1185">Reference proteome</keyword>
<evidence type="ECO:0000313" key="4">
    <source>
        <dbReference type="Proteomes" id="UP000194218"/>
    </source>
</evidence>
<dbReference type="RefSeq" id="WP_086157276.1">
    <property type="nucleotide sequence ID" value="NZ_CP021121.1"/>
</dbReference>
<evidence type="ECO:0000259" key="2">
    <source>
        <dbReference type="SMART" id="SM00382"/>
    </source>
</evidence>
<gene>
    <name evidence="3" type="ORF">CAG99_01935</name>
</gene>
<dbReference type="InterPro" id="IPR027417">
    <property type="entry name" value="P-loop_NTPase"/>
</dbReference>
<dbReference type="SUPFAM" id="SSF52540">
    <property type="entry name" value="P-loop containing nucleoside triphosphate hydrolases"/>
    <property type="match status" value="1"/>
</dbReference>
<dbReference type="AlphaFoldDB" id="A0A1W7CSI5"/>
<accession>A0A1W7CSI5</accession>
<feature type="region of interest" description="Disordered" evidence="1">
    <location>
        <begin position="489"/>
        <end position="654"/>
    </location>
</feature>
<organism evidence="3 4">
    <name type="scientific">Streptomyces marincola</name>
    <dbReference type="NCBI Taxonomy" id="2878388"/>
    <lineage>
        <taxon>Bacteria</taxon>
        <taxon>Bacillati</taxon>
        <taxon>Actinomycetota</taxon>
        <taxon>Actinomycetes</taxon>
        <taxon>Kitasatosporales</taxon>
        <taxon>Streptomycetaceae</taxon>
        <taxon>Streptomyces</taxon>
    </lineage>
</organism>
<proteinExistence type="predicted"/>
<feature type="compositionally biased region" description="Low complexity" evidence="1">
    <location>
        <begin position="552"/>
        <end position="572"/>
    </location>
</feature>
<feature type="domain" description="AAA+ ATPase" evidence="2">
    <location>
        <begin position="98"/>
        <end position="235"/>
    </location>
</feature>
<feature type="region of interest" description="Disordered" evidence="1">
    <location>
        <begin position="1"/>
        <end position="21"/>
    </location>
</feature>
<reference evidence="3 4" key="1">
    <citation type="submission" date="2017-05" db="EMBL/GenBank/DDBJ databases">
        <title>Complete genome sequence of Streptomyces sp. SCSIO 03032 revealed the diverse biosynthetic pathways for its bioactive secondary metabolites.</title>
        <authorList>
            <person name="Ma L."/>
            <person name="Zhu Y."/>
            <person name="Zhang W."/>
            <person name="Zhang G."/>
            <person name="Tian X."/>
            <person name="Zhang S."/>
            <person name="Zhang C."/>
        </authorList>
    </citation>
    <scope>NUCLEOTIDE SEQUENCE [LARGE SCALE GENOMIC DNA]</scope>
    <source>
        <strain evidence="3 4">SCSIO 03032</strain>
    </source>
</reference>
<evidence type="ECO:0000313" key="3">
    <source>
        <dbReference type="EMBL" id="ARQ67754.1"/>
    </source>
</evidence>
<sequence length="850" mass="85597">MNDWDQRPPGAGASTGDAERRTAGAYRVDVGGDARGPVVAGNHNVVVDAQHGSQVTVLMAGQRPRPVRRPTVELLPRRQPAPIGREAELALLAQAVDAGGPVQLWGDSGVGKTALLRHAARQLPPGPDGVVFVSARGHEAGDIALELFQACFDAAGYIPARTELRRLMAGVRVTVYVDNADLTTEQLLEVMDAAPDATFVFASSGRSLWSDGTAFRLAGLQEDAARVLLERELGRPVPAAQRAAASALWTAASGLPLLLLRAAALAGLTPDGDGALPRPGEVSELLPLLLDRLAGDRAAMGVLHLLVTLDGAELAPAHIGALTGLGDPEAICERLVALGVLIAGEQGYRCAADVRLPLRPRFPTAFPLKRLCAYLTEWAGRSATAPEEVAAHSTALDVVAALAEQAGRPDLAVRLTRAASSAMARSLRFGAWGRLLGRGWLAARAAGDRRAEAFFTHEEGVRALLIGKHVVSAALLAEAAWLARELTKEDGAAGPAPEAGGQPGDGAVGQAPGGAEDASVQEPGTAAPDAAVGPGSGGHHPADGASRGAPEGAGQDPSAGAPAGPPDSTGGAHFAEAARDTQLFPQPSGEGGAATGLDYGGGATQGPPPGGFDTAGHMAQNLPSPPEVPQQLPLHDPVPGGASGHVAGGDGGGGWGAGFGDGGIGQAAAGAAGQGAGTAGAHAGATAAGTAGAHAGAAAATAGSLGVGGSLTSLIVGGALALALGGAIVGITLSDSDSDGSEPVPTGLVGMWDDEWGNTFTVAERGRDVYRLTGPDFGCGQVSLDVTGEDGSFRGEQPWHDLSTCEPLGMGEVTFELAADGQSVDVHQVSPEGQPPCEINCDYTLTRQQR</sequence>
<dbReference type="Gene3D" id="3.40.50.300">
    <property type="entry name" value="P-loop containing nucleotide triphosphate hydrolases"/>
    <property type="match status" value="1"/>
</dbReference>
<dbReference type="CDD" id="cd00009">
    <property type="entry name" value="AAA"/>
    <property type="match status" value="1"/>
</dbReference>
<protein>
    <recommendedName>
        <fullName evidence="2">AAA+ ATPase domain-containing protein</fullName>
    </recommendedName>
</protein>
<dbReference type="EMBL" id="CP021121">
    <property type="protein sequence ID" value="ARQ67754.1"/>
    <property type="molecule type" value="Genomic_DNA"/>
</dbReference>
<feature type="compositionally biased region" description="Gly residues" evidence="1">
    <location>
        <begin position="589"/>
        <end position="604"/>
    </location>
</feature>
<dbReference type="Proteomes" id="UP000194218">
    <property type="component" value="Chromosome"/>
</dbReference>
<dbReference type="OrthoDB" id="4506813at2"/>
<name>A0A1W7CSI5_9ACTN</name>
<evidence type="ECO:0000256" key="1">
    <source>
        <dbReference type="SAM" id="MobiDB-lite"/>
    </source>
</evidence>
<feature type="compositionally biased region" description="Gly residues" evidence="1">
    <location>
        <begin position="641"/>
        <end position="654"/>
    </location>
</feature>
<dbReference type="KEGG" id="smao:CAG99_01935"/>